<name>A0A926N9D7_9BACL</name>
<dbReference type="RefSeq" id="WP_191142036.1">
    <property type="nucleotide sequence ID" value="NZ_JACXAH010000012.1"/>
</dbReference>
<dbReference type="AlphaFoldDB" id="A0A926N9D7"/>
<protein>
    <recommendedName>
        <fullName evidence="4">Lipoprotein</fullName>
    </recommendedName>
</protein>
<evidence type="ECO:0000256" key="1">
    <source>
        <dbReference type="SAM" id="SignalP"/>
    </source>
</evidence>
<organism evidence="2 3">
    <name type="scientific">Polycladospora coralii</name>
    <dbReference type="NCBI Taxonomy" id="2771432"/>
    <lineage>
        <taxon>Bacteria</taxon>
        <taxon>Bacillati</taxon>
        <taxon>Bacillota</taxon>
        <taxon>Bacilli</taxon>
        <taxon>Bacillales</taxon>
        <taxon>Thermoactinomycetaceae</taxon>
        <taxon>Polycladospora</taxon>
    </lineage>
</organism>
<dbReference type="PROSITE" id="PS51257">
    <property type="entry name" value="PROKAR_LIPOPROTEIN"/>
    <property type="match status" value="1"/>
</dbReference>
<feature type="chain" id="PRO_5039720096" description="Lipoprotein" evidence="1">
    <location>
        <begin position="22"/>
        <end position="63"/>
    </location>
</feature>
<accession>A0A926N9D7</accession>
<comment type="caution">
    <text evidence="2">The sequence shown here is derived from an EMBL/GenBank/DDBJ whole genome shotgun (WGS) entry which is preliminary data.</text>
</comment>
<feature type="signal peptide" evidence="1">
    <location>
        <begin position="1"/>
        <end position="21"/>
    </location>
</feature>
<keyword evidence="1" id="KW-0732">Signal</keyword>
<feature type="non-terminal residue" evidence="2">
    <location>
        <position position="63"/>
    </location>
</feature>
<dbReference type="EMBL" id="JACXAH010000012">
    <property type="protein sequence ID" value="MBD1372591.1"/>
    <property type="molecule type" value="Genomic_DNA"/>
</dbReference>
<gene>
    <name evidence="2" type="ORF">IC620_09515</name>
</gene>
<evidence type="ECO:0008006" key="4">
    <source>
        <dbReference type="Google" id="ProtNLM"/>
    </source>
</evidence>
<dbReference type="Proteomes" id="UP000661691">
    <property type="component" value="Unassembled WGS sequence"/>
</dbReference>
<evidence type="ECO:0000313" key="3">
    <source>
        <dbReference type="Proteomes" id="UP000661691"/>
    </source>
</evidence>
<reference evidence="3" key="1">
    <citation type="submission" date="2022-10" db="EMBL/GenBank/DDBJ databases">
        <title>A novel bacterium of genus Hazenella, isolated from South China Sea.</title>
        <authorList>
            <person name="Huang H."/>
            <person name="Mo K."/>
            <person name="Hu Y."/>
        </authorList>
    </citation>
    <scope>NUCLEOTIDE SEQUENCE [LARGE SCALE GENOMIC DNA]</scope>
    <source>
        <strain evidence="3">IB182357</strain>
    </source>
</reference>
<proteinExistence type="predicted"/>
<keyword evidence="3" id="KW-1185">Reference proteome</keyword>
<evidence type="ECO:0000313" key="2">
    <source>
        <dbReference type="EMBL" id="MBD1372591.1"/>
    </source>
</evidence>
<sequence>MKKVWLLALMLPLLLTGCVLEDNKYEGYWDLAEKEGADRNDCYLVLDINGSSMEAYGMNEKGI</sequence>